<organism evidence="1 2">
    <name type="scientific">Gillisia mitskevichiae</name>
    <dbReference type="NCBI Taxonomy" id="270921"/>
    <lineage>
        <taxon>Bacteria</taxon>
        <taxon>Pseudomonadati</taxon>
        <taxon>Bacteroidota</taxon>
        <taxon>Flavobacteriia</taxon>
        <taxon>Flavobacteriales</taxon>
        <taxon>Flavobacteriaceae</taxon>
        <taxon>Gillisia</taxon>
    </lineage>
</organism>
<sequence length="184" mass="21099">MASEKLKEKYVLFLRGINVGGHHKVPMQDLREELEQSGFEKVETILNSGNIIFNTASTDLKSLEILISEKLENAFGFPIPTIVRKEKTIKQLFDDAPFQKEEITKDIRLYVSFLKNGTIPNIDLPWRSSDNSFRILEIKDRVVISILDLNVSKTPKAMNALETFFGSEITTRNWNTIERVAKKL</sequence>
<proteinExistence type="predicted"/>
<name>A0A495PUS5_9FLAO</name>
<dbReference type="EMBL" id="RBLG01000002">
    <property type="protein sequence ID" value="RKS53302.1"/>
    <property type="molecule type" value="Genomic_DNA"/>
</dbReference>
<reference evidence="1 2" key="1">
    <citation type="submission" date="2018-10" db="EMBL/GenBank/DDBJ databases">
        <title>Genomic Encyclopedia of Archaeal and Bacterial Type Strains, Phase II (KMG-II): from individual species to whole genera.</title>
        <authorList>
            <person name="Goeker M."/>
        </authorList>
    </citation>
    <scope>NUCLEOTIDE SEQUENCE [LARGE SCALE GENOMIC DNA]</scope>
    <source>
        <strain evidence="1 2">DSM 19839</strain>
    </source>
</reference>
<dbReference type="PANTHER" id="PTHR36439:SF1">
    <property type="entry name" value="DUF1697 DOMAIN-CONTAINING PROTEIN"/>
    <property type="match status" value="1"/>
</dbReference>
<dbReference type="PANTHER" id="PTHR36439">
    <property type="entry name" value="BLL4334 PROTEIN"/>
    <property type="match status" value="1"/>
</dbReference>
<evidence type="ECO:0000313" key="1">
    <source>
        <dbReference type="EMBL" id="RKS53302.1"/>
    </source>
</evidence>
<dbReference type="InterPro" id="IPR012545">
    <property type="entry name" value="DUF1697"/>
</dbReference>
<keyword evidence="2" id="KW-1185">Reference proteome</keyword>
<dbReference type="RefSeq" id="WP_121345406.1">
    <property type="nucleotide sequence ID" value="NZ_RBLG01000002.1"/>
</dbReference>
<dbReference type="Proteomes" id="UP000276282">
    <property type="component" value="Unassembled WGS sequence"/>
</dbReference>
<protein>
    <submittedName>
        <fullName evidence="1">Uncharacterized protein (DUF1697 family)</fullName>
    </submittedName>
</protein>
<dbReference type="PIRSF" id="PIRSF008502">
    <property type="entry name" value="UCP008502"/>
    <property type="match status" value="1"/>
</dbReference>
<dbReference type="AlphaFoldDB" id="A0A495PUS5"/>
<accession>A0A495PUS5</accession>
<evidence type="ECO:0000313" key="2">
    <source>
        <dbReference type="Proteomes" id="UP000276282"/>
    </source>
</evidence>
<dbReference type="SUPFAM" id="SSF160379">
    <property type="entry name" value="SP0830-like"/>
    <property type="match status" value="1"/>
</dbReference>
<gene>
    <name evidence="1" type="ORF">BC962_1552</name>
</gene>
<dbReference type="Pfam" id="PF08002">
    <property type="entry name" value="DUF1697"/>
    <property type="match status" value="1"/>
</dbReference>
<comment type="caution">
    <text evidence="1">The sequence shown here is derived from an EMBL/GenBank/DDBJ whole genome shotgun (WGS) entry which is preliminary data.</text>
</comment>
<dbReference type="Gene3D" id="3.30.70.1280">
    <property type="entry name" value="SP0830-like domains"/>
    <property type="match status" value="1"/>
</dbReference>
<dbReference type="OrthoDB" id="9806494at2"/>